<protein>
    <submittedName>
        <fullName evidence="5">Dihydrodipicolinate synthase family protein</fullName>
    </submittedName>
</protein>
<proteinExistence type="predicted"/>
<dbReference type="EMBL" id="CP031305">
    <property type="protein sequence ID" value="QCC54694.1"/>
    <property type="molecule type" value="Genomic_DNA"/>
</dbReference>
<feature type="binding site" evidence="4">
    <location>
        <position position="44"/>
    </location>
    <ligand>
        <name>pyruvate</name>
        <dbReference type="ChEBI" id="CHEBI:15361"/>
    </ligand>
</feature>
<dbReference type="PANTHER" id="PTHR12128">
    <property type="entry name" value="DIHYDRODIPICOLINATE SYNTHASE"/>
    <property type="match status" value="1"/>
</dbReference>
<evidence type="ECO:0000256" key="4">
    <source>
        <dbReference type="PIRSR" id="PIRSR001365-2"/>
    </source>
</evidence>
<accession>A0A4D6HKF4</accession>
<evidence type="ECO:0000256" key="1">
    <source>
        <dbReference type="ARBA" id="ARBA00023239"/>
    </source>
</evidence>
<sequence>MHGTGVPLVTPFDDAGAIDHNRLATIADWLETNGVDFLVPCGSTGEAPLLTADERVHVIETVAETTDLPVLAGTGHEGYEPTLDTTERAAEAGADAALVVTPSYYGSDDAALESYYRDLADESPIPIVLYSVPKFTDHTLSPQTAGSLATHDNIAGIKDSSGSLESVQRLVTLTDDEAFSVLVGSGSTYAAGLAVGADGGVLALANVAPERASAIYRAHEESRLDAARAQNTALVELNRAVTGTYGVAGVKAALELRGQEVGEPRRPLQALPAEERATLESILDAALESTAGR</sequence>
<dbReference type="GO" id="GO:0044281">
    <property type="term" value="P:small molecule metabolic process"/>
    <property type="evidence" value="ECO:0007669"/>
    <property type="project" value="UniProtKB-ARBA"/>
</dbReference>
<dbReference type="SUPFAM" id="SSF51569">
    <property type="entry name" value="Aldolase"/>
    <property type="match status" value="1"/>
</dbReference>
<dbReference type="InterPro" id="IPR020625">
    <property type="entry name" value="Schiff_base-form_aldolases_AS"/>
</dbReference>
<dbReference type="InterPro" id="IPR002220">
    <property type="entry name" value="DapA-like"/>
</dbReference>
<dbReference type="PANTHER" id="PTHR12128:SF66">
    <property type="entry name" value="4-HYDROXY-2-OXOGLUTARATE ALDOLASE, MITOCHONDRIAL"/>
    <property type="match status" value="1"/>
</dbReference>
<dbReference type="RefSeq" id="WP_006064852.1">
    <property type="nucleotide sequence ID" value="NZ_CP031305.1"/>
</dbReference>
<dbReference type="Pfam" id="PF00701">
    <property type="entry name" value="DHDPS"/>
    <property type="match status" value="1"/>
</dbReference>
<evidence type="ECO:0000313" key="6">
    <source>
        <dbReference type="Proteomes" id="UP000296822"/>
    </source>
</evidence>
<dbReference type="InterPro" id="IPR013785">
    <property type="entry name" value="Aldolase_TIM"/>
</dbReference>
<dbReference type="KEGG" id="nbg:DV706_09570"/>
<feature type="active site" description="Proton donor/acceptor" evidence="3">
    <location>
        <position position="130"/>
    </location>
</feature>
<evidence type="ECO:0000313" key="5">
    <source>
        <dbReference type="EMBL" id="QCC54694.1"/>
    </source>
</evidence>
<dbReference type="AlphaFoldDB" id="A0A4D6HKF4"/>
<dbReference type="GO" id="GO:0008840">
    <property type="term" value="F:4-hydroxy-tetrahydrodipicolinate synthase activity"/>
    <property type="evidence" value="ECO:0007669"/>
    <property type="project" value="TreeGrafter"/>
</dbReference>
<dbReference type="CDD" id="cd00408">
    <property type="entry name" value="DHDPS-like"/>
    <property type="match status" value="1"/>
</dbReference>
<dbReference type="SMART" id="SM01130">
    <property type="entry name" value="DHDPS"/>
    <property type="match status" value="1"/>
</dbReference>
<dbReference type="Gene3D" id="3.20.20.70">
    <property type="entry name" value="Aldolase class I"/>
    <property type="match status" value="1"/>
</dbReference>
<dbReference type="PIRSF" id="PIRSF001365">
    <property type="entry name" value="DHDPS"/>
    <property type="match status" value="1"/>
</dbReference>
<evidence type="ECO:0000256" key="3">
    <source>
        <dbReference type="PIRSR" id="PIRSR001365-1"/>
    </source>
</evidence>
<evidence type="ECO:0000256" key="2">
    <source>
        <dbReference type="ARBA" id="ARBA00023270"/>
    </source>
</evidence>
<feature type="binding site" evidence="4">
    <location>
        <position position="201"/>
    </location>
    <ligand>
        <name>pyruvate</name>
        <dbReference type="ChEBI" id="CHEBI:15361"/>
    </ligand>
</feature>
<dbReference type="GeneID" id="39851501"/>
<dbReference type="PROSITE" id="PS00666">
    <property type="entry name" value="DHDPS_2"/>
    <property type="match status" value="1"/>
</dbReference>
<gene>
    <name evidence="5" type="ORF">DV706_09570</name>
</gene>
<dbReference type="GO" id="GO:0008675">
    <property type="term" value="F:2-dehydro-3-deoxy-phosphogluconate aldolase activity"/>
    <property type="evidence" value="ECO:0007669"/>
    <property type="project" value="UniProtKB-ARBA"/>
</dbReference>
<dbReference type="Proteomes" id="UP000296822">
    <property type="component" value="Chromosome"/>
</dbReference>
<dbReference type="PRINTS" id="PR00146">
    <property type="entry name" value="DHPICSNTHASE"/>
</dbReference>
<reference evidence="5 6" key="1">
    <citation type="journal article" date="2019" name="Nat. Commun.">
        <title>A new type of DNA phosphorothioation-based antiviral system in archaea.</title>
        <authorList>
            <person name="Xiong L."/>
            <person name="Liu S."/>
            <person name="Chen S."/>
            <person name="Xiao Y."/>
            <person name="Zhu B."/>
            <person name="Gao Y."/>
            <person name="Zhang Y."/>
            <person name="Chen B."/>
            <person name="Luo J."/>
            <person name="Deng Z."/>
            <person name="Chen X."/>
            <person name="Wang L."/>
            <person name="Chen S."/>
        </authorList>
    </citation>
    <scope>NUCLEOTIDE SEQUENCE [LARGE SCALE GENOMIC DNA]</scope>
    <source>
        <strain evidence="5 6">JCM 10635</strain>
    </source>
</reference>
<name>A0A4D6HKF4_9EURY</name>
<feature type="active site" description="Schiff-base intermediate with substrate" evidence="3">
    <location>
        <position position="158"/>
    </location>
</feature>
<keyword evidence="1" id="KW-0456">Lyase</keyword>
<keyword evidence="2" id="KW-0704">Schiff base</keyword>
<organism evidence="5 6">
    <name type="scientific">Natronorubrum bangense</name>
    <dbReference type="NCBI Taxonomy" id="61858"/>
    <lineage>
        <taxon>Archaea</taxon>
        <taxon>Methanobacteriati</taxon>
        <taxon>Methanobacteriota</taxon>
        <taxon>Stenosarchaea group</taxon>
        <taxon>Halobacteria</taxon>
        <taxon>Halobacteriales</taxon>
        <taxon>Natrialbaceae</taxon>
        <taxon>Natronorubrum</taxon>
    </lineage>
</organism>